<dbReference type="KEGG" id="ajp:AMJAP_3298"/>
<dbReference type="SUPFAM" id="SSF56112">
    <property type="entry name" value="Protein kinase-like (PK-like)"/>
    <property type="match status" value="1"/>
</dbReference>
<dbReference type="Pfam" id="PF13672">
    <property type="entry name" value="PP2C_2"/>
    <property type="match status" value="1"/>
</dbReference>
<sequence>MNSHLKISTGQFSDKGLKELNQDFHGAYIPKEPQLSLKGIALALADGISSSNVSQIASETAVKSFLADYYCTSDAWSVRTSGERVLESINGWLFSQTQRSEYRFNKDKGYVCTLSAAVFKASSLHVFHIGDSRIYRLRGEGMETLTKDHRAWVSKEKSYLSRALGIDIEMELDYQTSTLHEGDIYLLCTDGVYEFIETPFIFQTLQDCADDLDKAAEVIVKQAMENGSDDNLTLQIARVDQLPQQLESALKHQVEELELPPLLQARKAFDGYQILRELHASSRSHVYLAEDPGSNTRVVIKIPSVDLRDDPAYLERFLMEEWVARRINSAHVMKAGLQSRERNYLYTVNEYIEGQTLAQWLIDNPNPDIEVVRNVIEQIATGLQAMHRKEILHQDLRPENVMIDSNGTVKIVDFGAVRVAGIVEAENTLAQLDMPGTALYMAPEYFVGEVISTRSDLFSLAVIAYHMLSGRFPYGTQVAKCTTSSAQRKLLYQSVFDEEKAIPRWVDATLQKGLQPNPYKRYAEVSEFVYDLRKPNHNYLRRNQPPLMERNPLLFWRSVSFLLTLVVLFLLVQLNNQ</sequence>
<dbReference type="Pfam" id="PF00069">
    <property type="entry name" value="Pkinase"/>
    <property type="match status" value="1"/>
</dbReference>
<dbReference type="InterPro" id="IPR011009">
    <property type="entry name" value="Kinase-like_dom_sf"/>
</dbReference>
<dbReference type="InterPro" id="IPR036457">
    <property type="entry name" value="PPM-type-like_dom_sf"/>
</dbReference>
<evidence type="ECO:0000256" key="1">
    <source>
        <dbReference type="ARBA" id="ARBA00022679"/>
    </source>
</evidence>
<keyword evidence="2" id="KW-0547">Nucleotide-binding</keyword>
<evidence type="ECO:0000313" key="9">
    <source>
        <dbReference type="Proteomes" id="UP000595663"/>
    </source>
</evidence>
<evidence type="ECO:0000256" key="5">
    <source>
        <dbReference type="SAM" id="Phobius"/>
    </source>
</evidence>
<evidence type="ECO:0000256" key="4">
    <source>
        <dbReference type="ARBA" id="ARBA00022840"/>
    </source>
</evidence>
<keyword evidence="5" id="KW-0812">Transmembrane</keyword>
<dbReference type="PANTHER" id="PTHR43289">
    <property type="entry name" value="MITOGEN-ACTIVATED PROTEIN KINASE KINASE KINASE 20-RELATED"/>
    <property type="match status" value="1"/>
</dbReference>
<keyword evidence="4" id="KW-0067">ATP-binding</keyword>
<dbReference type="InterPro" id="IPR000719">
    <property type="entry name" value="Prot_kinase_dom"/>
</dbReference>
<organism evidence="8 9">
    <name type="scientific">Amphritea japonica ATCC BAA-1530</name>
    <dbReference type="NCBI Taxonomy" id="1278309"/>
    <lineage>
        <taxon>Bacteria</taxon>
        <taxon>Pseudomonadati</taxon>
        <taxon>Pseudomonadota</taxon>
        <taxon>Gammaproteobacteria</taxon>
        <taxon>Oceanospirillales</taxon>
        <taxon>Oceanospirillaceae</taxon>
        <taxon>Amphritea</taxon>
    </lineage>
</organism>
<feature type="domain" description="Protein kinase" evidence="6">
    <location>
        <begin position="272"/>
        <end position="540"/>
    </location>
</feature>
<dbReference type="EMBL" id="AP014545">
    <property type="protein sequence ID" value="BBB27883.1"/>
    <property type="molecule type" value="Genomic_DNA"/>
</dbReference>
<dbReference type="PROSITE" id="PS50011">
    <property type="entry name" value="PROTEIN_KINASE_DOM"/>
    <property type="match status" value="1"/>
</dbReference>
<dbReference type="OrthoDB" id="9801841at2"/>
<feature type="transmembrane region" description="Helical" evidence="5">
    <location>
        <begin position="554"/>
        <end position="572"/>
    </location>
</feature>
<evidence type="ECO:0000256" key="3">
    <source>
        <dbReference type="ARBA" id="ARBA00022777"/>
    </source>
</evidence>
<name>A0A7R6PQZ3_9GAMM</name>
<dbReference type="RefSeq" id="WP_019622725.1">
    <property type="nucleotide sequence ID" value="NZ_AP014545.1"/>
</dbReference>
<dbReference type="PROSITE" id="PS00109">
    <property type="entry name" value="PROTEIN_KINASE_TYR"/>
    <property type="match status" value="1"/>
</dbReference>
<keyword evidence="5" id="KW-1133">Transmembrane helix</keyword>
<proteinExistence type="predicted"/>
<dbReference type="SMART" id="SM00331">
    <property type="entry name" value="PP2C_SIG"/>
    <property type="match status" value="1"/>
</dbReference>
<dbReference type="Gene3D" id="3.30.200.20">
    <property type="entry name" value="Phosphorylase Kinase, domain 1"/>
    <property type="match status" value="1"/>
</dbReference>
<keyword evidence="5" id="KW-0472">Membrane</keyword>
<dbReference type="InterPro" id="IPR008266">
    <property type="entry name" value="Tyr_kinase_AS"/>
</dbReference>
<accession>A0A7R6PQZ3</accession>
<keyword evidence="3 8" id="KW-0418">Kinase</keyword>
<dbReference type="Proteomes" id="UP000595663">
    <property type="component" value="Chromosome"/>
</dbReference>
<dbReference type="GO" id="GO:0004674">
    <property type="term" value="F:protein serine/threonine kinase activity"/>
    <property type="evidence" value="ECO:0007669"/>
    <property type="project" value="TreeGrafter"/>
</dbReference>
<dbReference type="Gene3D" id="1.10.510.10">
    <property type="entry name" value="Transferase(Phosphotransferase) domain 1"/>
    <property type="match status" value="1"/>
</dbReference>
<dbReference type="CDD" id="cd00143">
    <property type="entry name" value="PP2Cc"/>
    <property type="match status" value="1"/>
</dbReference>
<reference evidence="8 9" key="1">
    <citation type="journal article" date="2008" name="Int. J. Syst. Evol. Microbiol.">
        <title>Amphritea japonica sp. nov. and Amphritea balenae sp. nov., isolated from the sediment adjacent to sperm whale carcasses off Kagoshima, Japan.</title>
        <authorList>
            <person name="Miyazaki M."/>
            <person name="Nogi Y."/>
            <person name="Fujiwara Y."/>
            <person name="Kawato M."/>
            <person name="Nagahama T."/>
            <person name="Kubokawa K."/>
            <person name="Horikoshi K."/>
        </authorList>
    </citation>
    <scope>NUCLEOTIDE SEQUENCE [LARGE SCALE GENOMIC DNA]</scope>
    <source>
        <strain evidence="8 9">ATCC BAA-1530</strain>
    </source>
</reference>
<evidence type="ECO:0000259" key="6">
    <source>
        <dbReference type="PROSITE" id="PS50011"/>
    </source>
</evidence>
<protein>
    <submittedName>
        <fullName evidence="8">Protein kinase/phosphatase</fullName>
    </submittedName>
</protein>
<gene>
    <name evidence="8" type="ORF">AMJAP_3298</name>
</gene>
<dbReference type="PROSITE" id="PS51746">
    <property type="entry name" value="PPM_2"/>
    <property type="match status" value="1"/>
</dbReference>
<evidence type="ECO:0000256" key="2">
    <source>
        <dbReference type="ARBA" id="ARBA00022741"/>
    </source>
</evidence>
<keyword evidence="1" id="KW-0808">Transferase</keyword>
<dbReference type="GO" id="GO:0005524">
    <property type="term" value="F:ATP binding"/>
    <property type="evidence" value="ECO:0007669"/>
    <property type="project" value="UniProtKB-KW"/>
</dbReference>
<dbReference type="InterPro" id="IPR001932">
    <property type="entry name" value="PPM-type_phosphatase-like_dom"/>
</dbReference>
<feature type="domain" description="PPM-type phosphatase" evidence="7">
    <location>
        <begin position="8"/>
        <end position="239"/>
    </location>
</feature>
<dbReference type="Gene3D" id="3.60.40.10">
    <property type="entry name" value="PPM-type phosphatase domain"/>
    <property type="match status" value="1"/>
</dbReference>
<dbReference type="AlphaFoldDB" id="A0A7R6PQZ3"/>
<dbReference type="SUPFAM" id="SSF81606">
    <property type="entry name" value="PP2C-like"/>
    <property type="match status" value="1"/>
</dbReference>
<evidence type="ECO:0000313" key="8">
    <source>
        <dbReference type="EMBL" id="BBB27883.1"/>
    </source>
</evidence>
<dbReference type="PANTHER" id="PTHR43289:SF6">
    <property type="entry name" value="SERINE_THREONINE-PROTEIN KINASE NEKL-3"/>
    <property type="match status" value="1"/>
</dbReference>
<keyword evidence="9" id="KW-1185">Reference proteome</keyword>
<evidence type="ECO:0000259" key="7">
    <source>
        <dbReference type="PROSITE" id="PS51746"/>
    </source>
</evidence>
<dbReference type="CDD" id="cd14014">
    <property type="entry name" value="STKc_PknB_like"/>
    <property type="match status" value="1"/>
</dbReference>
<dbReference type="SMART" id="SM00332">
    <property type="entry name" value="PP2Cc"/>
    <property type="match status" value="1"/>
</dbReference>